<dbReference type="InterPro" id="IPR003034">
    <property type="entry name" value="SAP_dom"/>
</dbReference>
<feature type="domain" description="SAP" evidence="2">
    <location>
        <begin position="3"/>
        <end position="37"/>
    </location>
</feature>
<dbReference type="SUPFAM" id="SSF68906">
    <property type="entry name" value="SAP domain"/>
    <property type="match status" value="1"/>
</dbReference>
<name>A0A151J7I0_9HYME</name>
<dbReference type="Pfam" id="PF09588">
    <property type="entry name" value="YqaJ"/>
    <property type="match status" value="1"/>
</dbReference>
<evidence type="ECO:0000256" key="1">
    <source>
        <dbReference type="PROSITE-ProRule" id="PRU00325"/>
    </source>
</evidence>
<dbReference type="InterPro" id="IPR036361">
    <property type="entry name" value="SAP_dom_sf"/>
</dbReference>
<keyword evidence="5" id="KW-1185">Reference proteome</keyword>
<dbReference type="PANTHER" id="PTHR47526:SF3">
    <property type="entry name" value="PHD-TYPE DOMAIN-CONTAINING PROTEIN"/>
    <property type="match status" value="1"/>
</dbReference>
<dbReference type="CDD" id="cd22343">
    <property type="entry name" value="PDDEXK_lambda_exonuclease-like"/>
    <property type="match status" value="1"/>
</dbReference>
<keyword evidence="1" id="KW-0479">Metal-binding</keyword>
<dbReference type="Gene3D" id="3.90.320.10">
    <property type="match status" value="1"/>
</dbReference>
<dbReference type="Pfam" id="PF02037">
    <property type="entry name" value="SAP"/>
    <property type="match status" value="1"/>
</dbReference>
<proteinExistence type="predicted"/>
<sequence length="508" mass="59373">MDYSKLKVAQLKEELKKRGAPLRGKKAELMERLIAYVNNNFDVNVSLDPILPEFDLPQDEKFKNINANSTLPKITRLHIDLYTNRFEKKNDMGEAMYKNQFLEFVRYCKRDDTFFFKGVVHAQMYKKVTYNVHLKIANDATIEATHCECAAGEGGSAHCKHVIVVLLGIEQMVREGDIILRQACTQKLQTFHQPKKKYQGTPLKAACLKSVYRCNHIQFGPRPPKYKGKNIKERLHNLCASFHSNMPFKHLLVPANPYGVELDHTYSKMNPKNKFLQYMLLRNVTQEDIVKIEIETRGQSNNPLWFAHRKIRITASHFKDCCMVKNEEAAKSLALRLLNPKKIHSEALDHGIINEPVAIRKYIECTGTKMEIEGSGLIVSKKRPYLAVSPDRLLRPNCLIEVKCPYTSRNREINPITVPHLYFKEENVLYLKRDHQYMYQIQGQLSVVNKEICYLVVYTYCDLMIVQIEKDYIFISEMLSKLDFFYEKYFLPALLNKYCYRQYSEYNF</sequence>
<dbReference type="InterPro" id="IPR019080">
    <property type="entry name" value="YqaJ_viral_recombinase"/>
</dbReference>
<evidence type="ECO:0000259" key="2">
    <source>
        <dbReference type="PROSITE" id="PS50800"/>
    </source>
</evidence>
<dbReference type="PROSITE" id="PS50800">
    <property type="entry name" value="SAP"/>
    <property type="match status" value="1"/>
</dbReference>
<dbReference type="EMBL" id="KQ979690">
    <property type="protein sequence ID" value="KYN19755.1"/>
    <property type="molecule type" value="Genomic_DNA"/>
</dbReference>
<feature type="domain" description="SWIM-type" evidence="3">
    <location>
        <begin position="130"/>
        <end position="170"/>
    </location>
</feature>
<accession>A0A151J7I0</accession>
<dbReference type="PANTHER" id="PTHR47526">
    <property type="entry name" value="ATP-DEPENDENT DNA HELICASE"/>
    <property type="match status" value="1"/>
</dbReference>
<evidence type="ECO:0008006" key="6">
    <source>
        <dbReference type="Google" id="ProtNLM"/>
    </source>
</evidence>
<dbReference type="AlphaFoldDB" id="A0A151J7I0"/>
<protein>
    <recommendedName>
        <fullName evidence="6">SWIM-type domain-containing protein</fullName>
    </recommendedName>
</protein>
<dbReference type="Gene3D" id="1.10.720.30">
    <property type="entry name" value="SAP domain"/>
    <property type="match status" value="1"/>
</dbReference>
<evidence type="ECO:0000259" key="3">
    <source>
        <dbReference type="PROSITE" id="PS50966"/>
    </source>
</evidence>
<dbReference type="GO" id="GO:0006281">
    <property type="term" value="P:DNA repair"/>
    <property type="evidence" value="ECO:0007669"/>
    <property type="project" value="UniProtKB-ARBA"/>
</dbReference>
<keyword evidence="1" id="KW-0863">Zinc-finger</keyword>
<dbReference type="PROSITE" id="PS50966">
    <property type="entry name" value="ZF_SWIM"/>
    <property type="match status" value="1"/>
</dbReference>
<dbReference type="InterPro" id="IPR011335">
    <property type="entry name" value="Restrct_endonuc-II-like"/>
</dbReference>
<dbReference type="GO" id="GO:0008270">
    <property type="term" value="F:zinc ion binding"/>
    <property type="evidence" value="ECO:0007669"/>
    <property type="project" value="UniProtKB-KW"/>
</dbReference>
<evidence type="ECO:0000313" key="4">
    <source>
        <dbReference type="EMBL" id="KYN19755.1"/>
    </source>
</evidence>
<dbReference type="InterPro" id="IPR011604">
    <property type="entry name" value="PDDEXK-like_dom_sf"/>
</dbReference>
<dbReference type="STRING" id="471704.A0A151J7I0"/>
<dbReference type="InterPro" id="IPR007527">
    <property type="entry name" value="Znf_SWIM"/>
</dbReference>
<dbReference type="Proteomes" id="UP000078492">
    <property type="component" value="Unassembled WGS sequence"/>
</dbReference>
<keyword evidence="1" id="KW-0862">Zinc</keyword>
<reference evidence="4 5" key="1">
    <citation type="submission" date="2015-09" db="EMBL/GenBank/DDBJ databases">
        <title>Trachymyrmex cornetzi WGS genome.</title>
        <authorList>
            <person name="Nygaard S."/>
            <person name="Hu H."/>
            <person name="Boomsma J."/>
            <person name="Zhang G."/>
        </authorList>
    </citation>
    <scope>NUCLEOTIDE SEQUENCE [LARGE SCALE GENOMIC DNA]</scope>
    <source>
        <strain evidence="4">Tcor2-1</strain>
        <tissue evidence="4">Whole body</tissue>
    </source>
</reference>
<gene>
    <name evidence="4" type="ORF">ALC57_07908</name>
</gene>
<dbReference type="SMART" id="SM00513">
    <property type="entry name" value="SAP"/>
    <property type="match status" value="1"/>
</dbReference>
<evidence type="ECO:0000313" key="5">
    <source>
        <dbReference type="Proteomes" id="UP000078492"/>
    </source>
</evidence>
<dbReference type="SUPFAM" id="SSF52980">
    <property type="entry name" value="Restriction endonuclease-like"/>
    <property type="match status" value="1"/>
</dbReference>
<organism evidence="4 5">
    <name type="scientific">Trachymyrmex cornetzi</name>
    <dbReference type="NCBI Taxonomy" id="471704"/>
    <lineage>
        <taxon>Eukaryota</taxon>
        <taxon>Metazoa</taxon>
        <taxon>Ecdysozoa</taxon>
        <taxon>Arthropoda</taxon>
        <taxon>Hexapoda</taxon>
        <taxon>Insecta</taxon>
        <taxon>Pterygota</taxon>
        <taxon>Neoptera</taxon>
        <taxon>Endopterygota</taxon>
        <taxon>Hymenoptera</taxon>
        <taxon>Apocrita</taxon>
        <taxon>Aculeata</taxon>
        <taxon>Formicoidea</taxon>
        <taxon>Formicidae</taxon>
        <taxon>Myrmicinae</taxon>
        <taxon>Trachymyrmex</taxon>
    </lineage>
</organism>